<sequence>MPSWNIHIAQAERVFSQKGSVARAVRDRNAFLFGCFVPDIYVGYMVPAVELPIAYRITHLAAPAHIPKPREREFWETYVAPAAKRAGIARDAVERAGDASAGAADTSDLILPASLKAEAERVSRVHYPQRYEGVPEPPSVACAADTHVDAEAVAQSVFDLVLGTWLHLVADNLWNTRVNEFLDAIGGKPSEEFRIKKQDDFDLFGKALPIDSLPRVTPRLVAAAAAFPQYPIEETEVRSTIGVAHEIVRTNHGDRHPTYRLLTEEFFAQVFAESVALPDRLLAERLG</sequence>
<reference evidence="1" key="2">
    <citation type="submission" date="2021-09" db="EMBL/GenBank/DDBJ databases">
        <authorList>
            <person name="Gilroy R."/>
        </authorList>
    </citation>
    <scope>NUCLEOTIDE SEQUENCE</scope>
    <source>
        <strain evidence="1">ChiHjej13B12-9602</strain>
    </source>
</reference>
<gene>
    <name evidence="1" type="ORF">K8V70_03305</name>
</gene>
<dbReference type="AlphaFoldDB" id="A0A921ITB3"/>
<comment type="caution">
    <text evidence="1">The sequence shown here is derived from an EMBL/GenBank/DDBJ whole genome shotgun (WGS) entry which is preliminary data.</text>
</comment>
<organism evidence="1 2">
    <name type="scientific">Enorma phocaeensis</name>
    <dbReference type="NCBI Taxonomy" id="1871019"/>
    <lineage>
        <taxon>Bacteria</taxon>
        <taxon>Bacillati</taxon>
        <taxon>Actinomycetota</taxon>
        <taxon>Coriobacteriia</taxon>
        <taxon>Coriobacteriales</taxon>
        <taxon>Coriobacteriaceae</taxon>
        <taxon>Enorma</taxon>
    </lineage>
</organism>
<dbReference type="RefSeq" id="WP_273189303.1">
    <property type="nucleotide sequence ID" value="NZ_DYUZ01000014.1"/>
</dbReference>
<evidence type="ECO:0000313" key="2">
    <source>
        <dbReference type="Proteomes" id="UP000753256"/>
    </source>
</evidence>
<name>A0A921ITB3_9ACTN</name>
<proteinExistence type="predicted"/>
<evidence type="ECO:0000313" key="1">
    <source>
        <dbReference type="EMBL" id="HJG36879.1"/>
    </source>
</evidence>
<reference evidence="1" key="1">
    <citation type="journal article" date="2021" name="PeerJ">
        <title>Extensive microbial diversity within the chicken gut microbiome revealed by metagenomics and culture.</title>
        <authorList>
            <person name="Gilroy R."/>
            <person name="Ravi A."/>
            <person name="Getino M."/>
            <person name="Pursley I."/>
            <person name="Horton D.L."/>
            <person name="Alikhan N.F."/>
            <person name="Baker D."/>
            <person name="Gharbi K."/>
            <person name="Hall N."/>
            <person name="Watson M."/>
            <person name="Adriaenssens E.M."/>
            <person name="Foster-Nyarko E."/>
            <person name="Jarju S."/>
            <person name="Secka A."/>
            <person name="Antonio M."/>
            <person name="Oren A."/>
            <person name="Chaudhuri R.R."/>
            <person name="La Ragione R."/>
            <person name="Hildebrand F."/>
            <person name="Pallen M.J."/>
        </authorList>
    </citation>
    <scope>NUCLEOTIDE SEQUENCE</scope>
    <source>
        <strain evidence="1">ChiHjej13B12-9602</strain>
    </source>
</reference>
<accession>A0A921ITB3</accession>
<dbReference type="Proteomes" id="UP000753256">
    <property type="component" value="Unassembled WGS sequence"/>
</dbReference>
<protein>
    <recommendedName>
        <fullName evidence="3">Phospholipase C/D domain-containing protein</fullName>
    </recommendedName>
</protein>
<evidence type="ECO:0008006" key="3">
    <source>
        <dbReference type="Google" id="ProtNLM"/>
    </source>
</evidence>
<dbReference type="EMBL" id="DYUZ01000014">
    <property type="protein sequence ID" value="HJG36879.1"/>
    <property type="molecule type" value="Genomic_DNA"/>
</dbReference>